<sequence>MFIPILSKHPTHHHKPGRVDHLALTRYVVESPTHQVSLERGGVRFRPQKLGPGLPCIRTIPDDMKCRLPFSTTNRAHIRGCKVPMSPFSIREKPSMRHKPEKCTNMLGSRYTPNCTPKRMRTTWLFLFSSQGVDCFEGEAPIWAKPPNWYVMLIFLGHRVQLNLHYHLRR</sequence>
<keyword evidence="2" id="KW-1185">Reference proteome</keyword>
<accession>A0AAV2GGS8</accession>
<organism evidence="1 2">
    <name type="scientific">Linum trigynum</name>
    <dbReference type="NCBI Taxonomy" id="586398"/>
    <lineage>
        <taxon>Eukaryota</taxon>
        <taxon>Viridiplantae</taxon>
        <taxon>Streptophyta</taxon>
        <taxon>Embryophyta</taxon>
        <taxon>Tracheophyta</taxon>
        <taxon>Spermatophyta</taxon>
        <taxon>Magnoliopsida</taxon>
        <taxon>eudicotyledons</taxon>
        <taxon>Gunneridae</taxon>
        <taxon>Pentapetalae</taxon>
        <taxon>rosids</taxon>
        <taxon>fabids</taxon>
        <taxon>Malpighiales</taxon>
        <taxon>Linaceae</taxon>
        <taxon>Linum</taxon>
    </lineage>
</organism>
<reference evidence="1 2" key="1">
    <citation type="submission" date="2024-04" db="EMBL/GenBank/DDBJ databases">
        <authorList>
            <person name="Fracassetti M."/>
        </authorList>
    </citation>
    <scope>NUCLEOTIDE SEQUENCE [LARGE SCALE GENOMIC DNA]</scope>
</reference>
<gene>
    <name evidence="1" type="ORF">LTRI10_LOCUS48861</name>
</gene>
<dbReference type="Proteomes" id="UP001497516">
    <property type="component" value="Chromosome 8"/>
</dbReference>
<proteinExistence type="predicted"/>
<dbReference type="AlphaFoldDB" id="A0AAV2GGS8"/>
<evidence type="ECO:0000313" key="1">
    <source>
        <dbReference type="EMBL" id="CAL1409357.1"/>
    </source>
</evidence>
<protein>
    <submittedName>
        <fullName evidence="1">Uncharacterized protein</fullName>
    </submittedName>
</protein>
<dbReference type="EMBL" id="OZ034821">
    <property type="protein sequence ID" value="CAL1409357.1"/>
    <property type="molecule type" value="Genomic_DNA"/>
</dbReference>
<evidence type="ECO:0000313" key="2">
    <source>
        <dbReference type="Proteomes" id="UP001497516"/>
    </source>
</evidence>
<name>A0AAV2GGS8_9ROSI</name>